<evidence type="ECO:0000256" key="2">
    <source>
        <dbReference type="ARBA" id="ARBA00022475"/>
    </source>
</evidence>
<evidence type="ECO:0000256" key="5">
    <source>
        <dbReference type="ARBA" id="ARBA00023136"/>
    </source>
</evidence>
<feature type="transmembrane region" description="Helical" evidence="6">
    <location>
        <begin position="64"/>
        <end position="82"/>
    </location>
</feature>
<comment type="caution">
    <text evidence="9">The sequence shown here is derived from an EMBL/GenBank/DDBJ whole genome shotgun (WGS) entry which is preliminary data.</text>
</comment>
<dbReference type="OrthoDB" id="9790149at2"/>
<keyword evidence="10" id="KW-1185">Reference proteome</keyword>
<dbReference type="InterPro" id="IPR025405">
    <property type="entry name" value="DUF4131"/>
</dbReference>
<feature type="transmembrane region" description="Helical" evidence="6">
    <location>
        <begin position="347"/>
        <end position="365"/>
    </location>
</feature>
<evidence type="ECO:0000256" key="3">
    <source>
        <dbReference type="ARBA" id="ARBA00022692"/>
    </source>
</evidence>
<gene>
    <name evidence="9" type="ORF">DJ021_15615</name>
</gene>
<evidence type="ECO:0000256" key="6">
    <source>
        <dbReference type="SAM" id="Phobius"/>
    </source>
</evidence>
<feature type="domain" description="DUF4131" evidence="8">
    <location>
        <begin position="89"/>
        <end position="242"/>
    </location>
</feature>
<dbReference type="GO" id="GO:0005886">
    <property type="term" value="C:plasma membrane"/>
    <property type="evidence" value="ECO:0007669"/>
    <property type="project" value="UniProtKB-SubCell"/>
</dbReference>
<dbReference type="EMBL" id="QFYP01000001">
    <property type="protein sequence ID" value="RAK61133.1"/>
    <property type="molecule type" value="Genomic_DNA"/>
</dbReference>
<name>A0A328B1S2_9CAUL</name>
<evidence type="ECO:0000259" key="8">
    <source>
        <dbReference type="Pfam" id="PF13567"/>
    </source>
</evidence>
<feature type="transmembrane region" description="Helical" evidence="6">
    <location>
        <begin position="548"/>
        <end position="569"/>
    </location>
</feature>
<dbReference type="AlphaFoldDB" id="A0A328B1S2"/>
<keyword evidence="5 6" id="KW-0472">Membrane</keyword>
<evidence type="ECO:0000313" key="10">
    <source>
        <dbReference type="Proteomes" id="UP000249842"/>
    </source>
</evidence>
<accession>A0A328B1S2</accession>
<reference evidence="10" key="1">
    <citation type="submission" date="2018-05" db="EMBL/GenBank/DDBJ databases">
        <authorList>
            <person name="Li X."/>
        </authorList>
    </citation>
    <scope>NUCLEOTIDE SEQUENCE [LARGE SCALE GENOMIC DNA]</scope>
    <source>
        <strain evidence="10">HKS-05</strain>
    </source>
</reference>
<proteinExistence type="predicted"/>
<dbReference type="Proteomes" id="UP000249842">
    <property type="component" value="Unassembled WGS sequence"/>
</dbReference>
<dbReference type="InterPro" id="IPR004477">
    <property type="entry name" value="ComEC_N"/>
</dbReference>
<feature type="transmembrane region" description="Helical" evidence="6">
    <location>
        <begin position="497"/>
        <end position="517"/>
    </location>
</feature>
<sequence length="748" mass="78800">MEPVGEGAIRVTTGRSGIDAAGLGEPAPDGAWARRLSTRIRKPPSLAAVRAWLVEQAGLQADRWTLWTPVAFGIGSAFYFALLREPQVWVAWGCGVAAVALLTGAAWSHRRALTLGLVLAACLIAGFAMGKIRTERVKAPVAPAGAAPQRLEGWVVDVAAPGQGGQRLLIAPARIGDWPAEATPIRVRVTLRPGAPVPAPGEPVRLLAVINAPPPPASPGAYDFARDAFFESVGGVGFALGPPTTWDTVQRPPWRLRLTLRVNAVRWEMARRIVDVLGPESGGLAAAMTTGEEAFIPKQQVDDLRAAGLSHIISISGLHMAIVGGFAFAAARLAVAAWPWLALRVHGKKLAALFGLLAVGGYLVLSGSPPPAERAAITAAVAFGAILVDRQAISLHALALAAMAVLLLQPEAVTEPGFQMSFAATAALVALAEVWPRPVKEINTPWPIRLAQGVGTWTAAGAAVSFVAGLATGPFAMQHFNRVSTWGLVSNLLVEPISSFLMMPALAIGAALTPLGLGEGPLKVAGFAIELMNRIASAAANAPYAQLVVASGPAWTLPTAFLGLLWLCLWKGRLRWLGLPFALAVTLAPKPTPPEAWVSADGAAVAVRSGHDAVLLRPDVKLFGAELWARRRGLTPLETEAQRDAVFECDHWSCAHGPAAPVKLGAAWNVKRPLKPGRLEALCAGAEVVVLRNDFRPEVCPAALVLTGSDFARGGSAEIYRTGGGGWRVVWAQDLRGRRPWTWGVDTR</sequence>
<feature type="domain" description="ComEC/Rec2-related protein" evidence="7">
    <location>
        <begin position="288"/>
        <end position="573"/>
    </location>
</feature>
<organism evidence="9 10">
    <name type="scientific">Phenylobacterium hankyongense</name>
    <dbReference type="NCBI Taxonomy" id="1813876"/>
    <lineage>
        <taxon>Bacteria</taxon>
        <taxon>Pseudomonadati</taxon>
        <taxon>Pseudomonadota</taxon>
        <taxon>Alphaproteobacteria</taxon>
        <taxon>Caulobacterales</taxon>
        <taxon>Caulobacteraceae</taxon>
        <taxon>Phenylobacterium</taxon>
    </lineage>
</organism>
<evidence type="ECO:0000313" key="9">
    <source>
        <dbReference type="EMBL" id="RAK61133.1"/>
    </source>
</evidence>
<evidence type="ECO:0000256" key="1">
    <source>
        <dbReference type="ARBA" id="ARBA00004651"/>
    </source>
</evidence>
<evidence type="ECO:0000259" key="7">
    <source>
        <dbReference type="Pfam" id="PF03772"/>
    </source>
</evidence>
<dbReference type="PANTHER" id="PTHR30619:SF1">
    <property type="entry name" value="RECOMBINATION PROTEIN 2"/>
    <property type="match status" value="1"/>
</dbReference>
<comment type="subcellular location">
    <subcellularLocation>
        <location evidence="1">Cell membrane</location>
        <topology evidence="1">Multi-pass membrane protein</topology>
    </subcellularLocation>
</comment>
<feature type="transmembrane region" description="Helical" evidence="6">
    <location>
        <begin position="377"/>
        <end position="406"/>
    </location>
</feature>
<keyword evidence="2" id="KW-1003">Cell membrane</keyword>
<dbReference type="Pfam" id="PF13567">
    <property type="entry name" value="DUF4131"/>
    <property type="match status" value="1"/>
</dbReference>
<dbReference type="InterPro" id="IPR052159">
    <property type="entry name" value="Competence_DNA_uptake"/>
</dbReference>
<dbReference type="PANTHER" id="PTHR30619">
    <property type="entry name" value="DNA INTERNALIZATION/COMPETENCE PROTEIN COMEC/REC2"/>
    <property type="match status" value="1"/>
</dbReference>
<feature type="transmembrane region" description="Helical" evidence="6">
    <location>
        <begin position="89"/>
        <end position="107"/>
    </location>
</feature>
<dbReference type="NCBIfam" id="TIGR00360">
    <property type="entry name" value="ComEC_N-term"/>
    <property type="match status" value="1"/>
</dbReference>
<feature type="transmembrane region" description="Helical" evidence="6">
    <location>
        <begin position="318"/>
        <end position="341"/>
    </location>
</feature>
<protein>
    <submittedName>
        <fullName evidence="9">Competence protein ComEC</fullName>
    </submittedName>
</protein>
<feature type="transmembrane region" description="Helical" evidence="6">
    <location>
        <begin position="113"/>
        <end position="130"/>
    </location>
</feature>
<keyword evidence="4 6" id="KW-1133">Transmembrane helix</keyword>
<keyword evidence="3 6" id="KW-0812">Transmembrane</keyword>
<evidence type="ECO:0000256" key="4">
    <source>
        <dbReference type="ARBA" id="ARBA00022989"/>
    </source>
</evidence>
<dbReference type="Pfam" id="PF03772">
    <property type="entry name" value="Competence"/>
    <property type="match status" value="1"/>
</dbReference>
<feature type="transmembrane region" description="Helical" evidence="6">
    <location>
        <begin position="457"/>
        <end position="477"/>
    </location>
</feature>